<dbReference type="EMBL" id="QKLU01000010">
    <property type="protein sequence ID" value="PYF69448.1"/>
    <property type="molecule type" value="Genomic_DNA"/>
</dbReference>
<feature type="signal peptide" evidence="2">
    <location>
        <begin position="1"/>
        <end position="19"/>
    </location>
</feature>
<dbReference type="InterPro" id="IPR001375">
    <property type="entry name" value="Peptidase_S9_cat"/>
</dbReference>
<evidence type="ECO:0000259" key="3">
    <source>
        <dbReference type="Pfam" id="PF00326"/>
    </source>
</evidence>
<dbReference type="GO" id="GO:0006508">
    <property type="term" value="P:proteolysis"/>
    <property type="evidence" value="ECO:0007669"/>
    <property type="project" value="InterPro"/>
</dbReference>
<dbReference type="OrthoDB" id="6388416at2"/>
<evidence type="ECO:0000256" key="1">
    <source>
        <dbReference type="ARBA" id="ARBA00022801"/>
    </source>
</evidence>
<keyword evidence="1" id="KW-0378">Hydrolase</keyword>
<sequence>MKKLLLPLFILASSCAVYAQDAVSYQTPPKAIADLLLAKSTPGVNLDSKAEWMLLSDRNSYPSVEELAMPELRIAGLRINPNNYALSRQSFINGFTLKNIKTGKVTVLTGLPVPLLAGNVLWNPGETKISFTNTTQKGVDLYLIDIATGKVSKINKQPLNTVMGSGIAWLDSQTILYRTALKPASAAPAKPLMPKGPAVQQNLGKAAPSRTYQDLIRSPYDEQLFEFYATAQLVKYNNGVESPVGKPAIYQSVSISPDKNYLLQRKVRKPFSYLVAAFGFSSTVEITDLHGKTVKVLAQLPSSEDTPSGYDNTQNQPRGFEWRDDLASTIVWAKPLDSGMIKKQVDFHDAVYALSAPFSGEAKELFKTQTRYRNTTWGDGTLALVSEGLRGKQTMKMSRFNPSTGTLETLYEGNQTDAYNEPGSPVMKKNQFGKYVIQKIENGTKILLNNTVGASSKGDLPFLAKFDLNNKKSEIIWRSAEGTYEYVAQVLDPEKLVLLTRKESQTEAPNYFIKNLVLRVADRQITDFTNPYPGLVGVTKEKVAYKRADGIDLTGNLYLPKGYDKAKDGPLPLLIWAYPREFNSAADAAQIRGSKDRFTTISWGSPIFWVTQGYAVLDNAEMPIVAAEGKKPNDTFVAQLKLNAEAAINKLSDMGVADRNRVAVGGHSYGAFMTANLLAHTNLFKAGIARSGAYNRTLTPFGFQNEERTYWEVPQLYYEMSPFSYADKIKTPLLLIHGDSDDNPGTFPINSERLFNAIKGFGGTTRFVFLPYEAHSYRGKENLLHMLWEMNSWLDKYVKNAK</sequence>
<feature type="chain" id="PRO_5016405272" evidence="2">
    <location>
        <begin position="20"/>
        <end position="802"/>
    </location>
</feature>
<dbReference type="PANTHER" id="PTHR42776">
    <property type="entry name" value="SERINE PEPTIDASE S9 FAMILY MEMBER"/>
    <property type="match status" value="1"/>
</dbReference>
<dbReference type="GO" id="GO:0004252">
    <property type="term" value="F:serine-type endopeptidase activity"/>
    <property type="evidence" value="ECO:0007669"/>
    <property type="project" value="TreeGrafter"/>
</dbReference>
<keyword evidence="2" id="KW-0732">Signal</keyword>
<dbReference type="Pfam" id="PF00326">
    <property type="entry name" value="Peptidase_S9"/>
    <property type="match status" value="1"/>
</dbReference>
<accession>A0A318U9T6</accession>
<dbReference type="Proteomes" id="UP000248198">
    <property type="component" value="Unassembled WGS sequence"/>
</dbReference>
<evidence type="ECO:0000256" key="2">
    <source>
        <dbReference type="SAM" id="SignalP"/>
    </source>
</evidence>
<organism evidence="4 5">
    <name type="scientific">Pedobacter nutrimenti</name>
    <dbReference type="NCBI Taxonomy" id="1241337"/>
    <lineage>
        <taxon>Bacteria</taxon>
        <taxon>Pseudomonadati</taxon>
        <taxon>Bacteroidota</taxon>
        <taxon>Sphingobacteriia</taxon>
        <taxon>Sphingobacteriales</taxon>
        <taxon>Sphingobacteriaceae</taxon>
        <taxon>Pedobacter</taxon>
    </lineage>
</organism>
<protein>
    <submittedName>
        <fullName evidence="4">Prolyl oligopeptidase family protein</fullName>
    </submittedName>
</protein>
<feature type="domain" description="Peptidase S9 prolyl oligopeptidase catalytic" evidence="3">
    <location>
        <begin position="646"/>
        <end position="800"/>
    </location>
</feature>
<dbReference type="Gene3D" id="3.40.50.1820">
    <property type="entry name" value="alpha/beta hydrolase"/>
    <property type="match status" value="1"/>
</dbReference>
<comment type="caution">
    <text evidence="4">The sequence shown here is derived from an EMBL/GenBank/DDBJ whole genome shotgun (WGS) entry which is preliminary data.</text>
</comment>
<name>A0A318U9T6_9SPHI</name>
<evidence type="ECO:0000313" key="5">
    <source>
        <dbReference type="Proteomes" id="UP000248198"/>
    </source>
</evidence>
<dbReference type="SUPFAM" id="SSF82171">
    <property type="entry name" value="DPP6 N-terminal domain-like"/>
    <property type="match status" value="1"/>
</dbReference>
<gene>
    <name evidence="4" type="ORF">B0O44_11088</name>
</gene>
<dbReference type="AlphaFoldDB" id="A0A318U9T6"/>
<keyword evidence="5" id="KW-1185">Reference proteome</keyword>
<dbReference type="InterPro" id="IPR029058">
    <property type="entry name" value="AB_hydrolase_fold"/>
</dbReference>
<dbReference type="PANTHER" id="PTHR42776:SF28">
    <property type="entry name" value="GLUTAMYL ENDOPEPTIDASE, CHLOROPLASTIC-RELATED"/>
    <property type="match status" value="1"/>
</dbReference>
<proteinExistence type="predicted"/>
<reference evidence="4 5" key="1">
    <citation type="submission" date="2018-06" db="EMBL/GenBank/DDBJ databases">
        <title>Genomic Encyclopedia of Archaeal and Bacterial Type Strains, Phase II (KMG-II): from individual species to whole genera.</title>
        <authorList>
            <person name="Goeker M."/>
        </authorList>
    </citation>
    <scope>NUCLEOTIDE SEQUENCE [LARGE SCALE GENOMIC DNA]</scope>
    <source>
        <strain evidence="4 5">DSM 27372</strain>
    </source>
</reference>
<dbReference type="SUPFAM" id="SSF53474">
    <property type="entry name" value="alpha/beta-Hydrolases"/>
    <property type="match status" value="1"/>
</dbReference>
<dbReference type="PROSITE" id="PS51257">
    <property type="entry name" value="PROKAR_LIPOPROTEIN"/>
    <property type="match status" value="1"/>
</dbReference>
<dbReference type="RefSeq" id="WP_110834406.1">
    <property type="nucleotide sequence ID" value="NZ_QKLU01000010.1"/>
</dbReference>
<evidence type="ECO:0000313" key="4">
    <source>
        <dbReference type="EMBL" id="PYF69448.1"/>
    </source>
</evidence>